<evidence type="ECO:0000313" key="2">
    <source>
        <dbReference type="EMBL" id="PXX79336.1"/>
    </source>
</evidence>
<sequence length="108" mass="11773">MLATRLAVRHADADWLPDFCQAMLRAQFVEGADPAAPEAIDRALTVSGLAPHRARADAAQPAVGQALRARIHQAEARGLFGAPSFWVAGELFWGNDRLEEAVEWAVQR</sequence>
<dbReference type="Gene3D" id="3.40.30.10">
    <property type="entry name" value="Glutaredoxin"/>
    <property type="match status" value="1"/>
</dbReference>
<proteinExistence type="predicted"/>
<dbReference type="InterPro" id="IPR036249">
    <property type="entry name" value="Thioredoxin-like_sf"/>
</dbReference>
<dbReference type="AlphaFoldDB" id="A0A318KUN7"/>
<dbReference type="GO" id="GO:0016491">
    <property type="term" value="F:oxidoreductase activity"/>
    <property type="evidence" value="ECO:0007669"/>
    <property type="project" value="InterPro"/>
</dbReference>
<accession>A0A318KUN7</accession>
<dbReference type="SUPFAM" id="SSF52833">
    <property type="entry name" value="Thioredoxin-like"/>
    <property type="match status" value="1"/>
</dbReference>
<dbReference type="Proteomes" id="UP000247555">
    <property type="component" value="Unassembled WGS sequence"/>
</dbReference>
<protein>
    <submittedName>
        <fullName evidence="2">DSBA-like thioredoxin domain-containing protein</fullName>
    </submittedName>
</protein>
<dbReference type="InterPro" id="IPR001853">
    <property type="entry name" value="DSBA-like_thioredoxin_dom"/>
</dbReference>
<dbReference type="Pfam" id="PF01323">
    <property type="entry name" value="DSBA"/>
    <property type="match status" value="1"/>
</dbReference>
<reference evidence="2 3" key="1">
    <citation type="submission" date="2018-05" db="EMBL/GenBank/DDBJ databases">
        <title>Genomic Encyclopedia of Type Strains, Phase IV (KMG-IV): sequencing the most valuable type-strain genomes for metagenomic binning, comparative biology and taxonomic classification.</title>
        <authorList>
            <person name="Goeker M."/>
        </authorList>
    </citation>
    <scope>NUCLEOTIDE SEQUENCE [LARGE SCALE GENOMIC DNA]</scope>
    <source>
        <strain evidence="2 3">DSM 29661</strain>
    </source>
</reference>
<dbReference type="EMBL" id="QJKI01000007">
    <property type="protein sequence ID" value="PXX79336.1"/>
    <property type="molecule type" value="Genomic_DNA"/>
</dbReference>
<gene>
    <name evidence="2" type="ORF">DFR34_10796</name>
</gene>
<organism evidence="2 3">
    <name type="scientific">Rivihabitans pingtungensis</name>
    <dbReference type="NCBI Taxonomy" id="1054498"/>
    <lineage>
        <taxon>Bacteria</taxon>
        <taxon>Pseudomonadati</taxon>
        <taxon>Pseudomonadota</taxon>
        <taxon>Betaproteobacteria</taxon>
        <taxon>Neisseriales</taxon>
        <taxon>Aquaspirillaceae</taxon>
        <taxon>Rivihabitans</taxon>
    </lineage>
</organism>
<evidence type="ECO:0000259" key="1">
    <source>
        <dbReference type="Pfam" id="PF01323"/>
    </source>
</evidence>
<keyword evidence="3" id="KW-1185">Reference proteome</keyword>
<comment type="caution">
    <text evidence="2">The sequence shown here is derived from an EMBL/GenBank/DDBJ whole genome shotgun (WGS) entry which is preliminary data.</text>
</comment>
<feature type="domain" description="DSBA-like thioredoxin" evidence="1">
    <location>
        <begin position="6"/>
        <end position="100"/>
    </location>
</feature>
<evidence type="ECO:0000313" key="3">
    <source>
        <dbReference type="Proteomes" id="UP000247555"/>
    </source>
</evidence>
<name>A0A318KUN7_9NEIS</name>